<evidence type="ECO:0000259" key="3">
    <source>
        <dbReference type="Pfam" id="PF25597"/>
    </source>
</evidence>
<proteinExistence type="predicted"/>
<dbReference type="AlphaFoldDB" id="A0A834SX59"/>
<dbReference type="EMBL" id="JAAIUW010000011">
    <property type="protein sequence ID" value="KAF7810495.1"/>
    <property type="molecule type" value="Genomic_DNA"/>
</dbReference>
<dbReference type="Proteomes" id="UP000634136">
    <property type="component" value="Unassembled WGS sequence"/>
</dbReference>
<evidence type="ECO:0000259" key="2">
    <source>
        <dbReference type="Pfam" id="PF13976"/>
    </source>
</evidence>
<keyword evidence="5" id="KW-1185">Reference proteome</keyword>
<dbReference type="OrthoDB" id="913969at2759"/>
<accession>A0A834SX59</accession>
<evidence type="ECO:0000313" key="5">
    <source>
        <dbReference type="Proteomes" id="UP000634136"/>
    </source>
</evidence>
<evidence type="ECO:0000256" key="1">
    <source>
        <dbReference type="SAM" id="MobiDB-lite"/>
    </source>
</evidence>
<name>A0A834SX59_9FABA</name>
<feature type="region of interest" description="Disordered" evidence="1">
    <location>
        <begin position="54"/>
        <end position="82"/>
    </location>
</feature>
<organism evidence="4 5">
    <name type="scientific">Senna tora</name>
    <dbReference type="NCBI Taxonomy" id="362788"/>
    <lineage>
        <taxon>Eukaryota</taxon>
        <taxon>Viridiplantae</taxon>
        <taxon>Streptophyta</taxon>
        <taxon>Embryophyta</taxon>
        <taxon>Tracheophyta</taxon>
        <taxon>Spermatophyta</taxon>
        <taxon>Magnoliopsida</taxon>
        <taxon>eudicotyledons</taxon>
        <taxon>Gunneridae</taxon>
        <taxon>Pentapetalae</taxon>
        <taxon>rosids</taxon>
        <taxon>fabids</taxon>
        <taxon>Fabales</taxon>
        <taxon>Fabaceae</taxon>
        <taxon>Caesalpinioideae</taxon>
        <taxon>Cassia clade</taxon>
        <taxon>Senna</taxon>
    </lineage>
</organism>
<sequence length="287" mass="32973">MVPHILNSLPSEFTQIKTAFNTGDTTWSVNDLITKCVAEEEKLKSEKGEVALLSHHYKSHPSKSSSGKKHEKSRKNSSVVTPQKHKILRNKAVTLVRTKMWEMRSRVKEKSFLLWHKRLGHISRDRIERLIKNDVLPSLDLRIWDPVWIVAGTDARSFRCSFIRYPERAKGYRFYCSGRGGKIVESLNARFLELDVTDVSDNVEPIYQTDSTHQNDSIAISMPASEEVVVPSAIITIDVQEVVPQEYQDPSLIADRSDLFLSEDLKDREDELYLVTMLFIWGKVIMI</sequence>
<feature type="domain" description="Retroviral polymerase SH3-like" evidence="3">
    <location>
        <begin position="154"/>
        <end position="200"/>
    </location>
</feature>
<reference evidence="4" key="1">
    <citation type="submission" date="2020-09" db="EMBL/GenBank/DDBJ databases">
        <title>Genome-Enabled Discovery of Anthraquinone Biosynthesis in Senna tora.</title>
        <authorList>
            <person name="Kang S.-H."/>
            <person name="Pandey R.P."/>
            <person name="Lee C.-M."/>
            <person name="Sim J.-S."/>
            <person name="Jeong J.-T."/>
            <person name="Choi B.-S."/>
            <person name="Jung M."/>
            <person name="Ginzburg D."/>
            <person name="Zhao K."/>
            <person name="Won S.Y."/>
            <person name="Oh T.-J."/>
            <person name="Yu Y."/>
            <person name="Kim N.-H."/>
            <person name="Lee O.R."/>
            <person name="Lee T.-H."/>
            <person name="Bashyal P."/>
            <person name="Kim T.-S."/>
            <person name="Lee W.-H."/>
            <person name="Kawkins C."/>
            <person name="Kim C.-K."/>
            <person name="Kim J.S."/>
            <person name="Ahn B.O."/>
            <person name="Rhee S.Y."/>
            <person name="Sohng J.K."/>
        </authorList>
    </citation>
    <scope>NUCLEOTIDE SEQUENCE</scope>
    <source>
        <tissue evidence="4">Leaf</tissue>
    </source>
</reference>
<feature type="compositionally biased region" description="Basic residues" evidence="1">
    <location>
        <begin position="55"/>
        <end position="75"/>
    </location>
</feature>
<dbReference type="Pfam" id="PF25597">
    <property type="entry name" value="SH3_retrovirus"/>
    <property type="match status" value="1"/>
</dbReference>
<dbReference type="InterPro" id="IPR025724">
    <property type="entry name" value="GAG-pre-integrase_dom"/>
</dbReference>
<dbReference type="InterPro" id="IPR057670">
    <property type="entry name" value="SH3_retrovirus"/>
</dbReference>
<gene>
    <name evidence="4" type="ORF">G2W53_037238</name>
</gene>
<dbReference type="Pfam" id="PF13976">
    <property type="entry name" value="gag_pre-integrs"/>
    <property type="match status" value="1"/>
</dbReference>
<evidence type="ECO:0000313" key="4">
    <source>
        <dbReference type="EMBL" id="KAF7810495.1"/>
    </source>
</evidence>
<comment type="caution">
    <text evidence="4">The sequence shown here is derived from an EMBL/GenBank/DDBJ whole genome shotgun (WGS) entry which is preliminary data.</text>
</comment>
<protein>
    <submittedName>
        <fullName evidence="4">Retrovirus-related Pol polyprotein from transposon TNT 1-94</fullName>
    </submittedName>
</protein>
<feature type="domain" description="GAG-pre-integrase" evidence="2">
    <location>
        <begin position="108"/>
        <end position="140"/>
    </location>
</feature>